<dbReference type="InterPro" id="IPR005552">
    <property type="entry name" value="Scramblase"/>
</dbReference>
<comment type="caution">
    <text evidence="3">The sequence shown here is derived from an EMBL/GenBank/DDBJ whole genome shotgun (WGS) entry which is preliminary data.</text>
</comment>
<evidence type="ECO:0000256" key="2">
    <source>
        <dbReference type="RuleBase" id="RU363116"/>
    </source>
</evidence>
<comment type="similarity">
    <text evidence="1 2">Belongs to the phospholipid scramblase family.</text>
</comment>
<reference evidence="3 4" key="1">
    <citation type="journal article" date="2021" name="Cell">
        <title>Tracing the genetic footprints of vertebrate landing in non-teleost ray-finned fishes.</title>
        <authorList>
            <person name="Bi X."/>
            <person name="Wang K."/>
            <person name="Yang L."/>
            <person name="Pan H."/>
            <person name="Jiang H."/>
            <person name="Wei Q."/>
            <person name="Fang M."/>
            <person name="Yu H."/>
            <person name="Zhu C."/>
            <person name="Cai Y."/>
            <person name="He Y."/>
            <person name="Gan X."/>
            <person name="Zeng H."/>
            <person name="Yu D."/>
            <person name="Zhu Y."/>
            <person name="Jiang H."/>
            <person name="Qiu Q."/>
            <person name="Yang H."/>
            <person name="Zhang Y.E."/>
            <person name="Wang W."/>
            <person name="Zhu M."/>
            <person name="He S."/>
            <person name="Zhang G."/>
        </authorList>
    </citation>
    <scope>NUCLEOTIDE SEQUENCE [LARGE SCALE GENOMIC DNA]</scope>
    <source>
        <strain evidence="3">Bchr_013</strain>
    </source>
</reference>
<sequence>MSVISAQPPPYGLLQREKHIESLCHIIRRPPEGTQGHKACSEEKKQDDQGQAEDDGLQGCCANTENDAQSFMLLENVEQLCITARPHLQDTSCLCLAACGPARSCTIRGYNLQAEPAFVFERPLRADACCFGCCLMEMKVFNSNHSPLGSVQQRWSMFTPLLEIKDPDGTLPLHIQGPCCPARCFASQEFEVVSKIGEKVGKIWKKWPGFNEDYNMDHEYFGMDGVLVKGSDGGVCVSLICWTMRKQQKDKKTCQLRWSCSFKQWNEPAYHSMANVRTKSGTL</sequence>
<dbReference type="Pfam" id="PF03803">
    <property type="entry name" value="Scramblase"/>
    <property type="match status" value="1"/>
</dbReference>
<protein>
    <recommendedName>
        <fullName evidence="2">Phospholipid scramblase</fullName>
    </recommendedName>
</protein>
<dbReference type="GO" id="GO:0017128">
    <property type="term" value="F:phospholipid scramblase activity"/>
    <property type="evidence" value="ECO:0007669"/>
    <property type="project" value="InterPro"/>
</dbReference>
<evidence type="ECO:0000313" key="4">
    <source>
        <dbReference type="Proteomes" id="UP000886611"/>
    </source>
</evidence>
<organism evidence="3 4">
    <name type="scientific">Polypterus senegalus</name>
    <name type="common">Senegal bichir</name>
    <dbReference type="NCBI Taxonomy" id="55291"/>
    <lineage>
        <taxon>Eukaryota</taxon>
        <taxon>Metazoa</taxon>
        <taxon>Chordata</taxon>
        <taxon>Craniata</taxon>
        <taxon>Vertebrata</taxon>
        <taxon>Euteleostomi</taxon>
        <taxon>Actinopterygii</taxon>
        <taxon>Polypteriformes</taxon>
        <taxon>Polypteridae</taxon>
        <taxon>Polypterus</taxon>
    </lineage>
</organism>
<dbReference type="PANTHER" id="PTHR23248">
    <property type="entry name" value="PHOSPHOLIPID SCRAMBLASE-RELATED"/>
    <property type="match status" value="1"/>
</dbReference>
<evidence type="ECO:0000313" key="3">
    <source>
        <dbReference type="EMBL" id="KAG2462265.1"/>
    </source>
</evidence>
<comment type="function">
    <text evidence="2">May mediate accelerated ATP-independent bidirectional transbilayer migration of phospholipids upon binding calcium ions that results in a loss of phospholipid asymmetry in the plasma membrane.</text>
</comment>
<feature type="non-terminal residue" evidence="3">
    <location>
        <position position="283"/>
    </location>
</feature>
<gene>
    <name evidence="3" type="primary">Plscr2_1</name>
    <name evidence="3" type="ORF">GTO96_0001177</name>
</gene>
<keyword evidence="2" id="KW-0449">Lipoprotein</keyword>
<feature type="non-terminal residue" evidence="3">
    <location>
        <position position="1"/>
    </location>
</feature>
<dbReference type="Proteomes" id="UP000886611">
    <property type="component" value="Unassembled WGS sequence"/>
</dbReference>
<accession>A0A8X7X7C2</accession>
<name>A0A8X7X7C2_POLSE</name>
<keyword evidence="2" id="KW-0106">Calcium</keyword>
<dbReference type="EMBL" id="JAATIS010004040">
    <property type="protein sequence ID" value="KAG2462265.1"/>
    <property type="molecule type" value="Genomic_DNA"/>
</dbReference>
<dbReference type="PANTHER" id="PTHR23248:SF40">
    <property type="entry name" value="PHOSPHOLIPID SCRAMBLASE"/>
    <property type="match status" value="1"/>
</dbReference>
<keyword evidence="2" id="KW-0564">Palmitate</keyword>
<keyword evidence="4" id="KW-1185">Reference proteome</keyword>
<dbReference type="GO" id="GO:0005886">
    <property type="term" value="C:plasma membrane"/>
    <property type="evidence" value="ECO:0007669"/>
    <property type="project" value="TreeGrafter"/>
</dbReference>
<dbReference type="AlphaFoldDB" id="A0A8X7X7C2"/>
<proteinExistence type="inferred from homology"/>
<evidence type="ECO:0000256" key="1">
    <source>
        <dbReference type="ARBA" id="ARBA00005350"/>
    </source>
</evidence>
<comment type="cofactor">
    <cofactor evidence="2">
        <name>Ca(2+)</name>
        <dbReference type="ChEBI" id="CHEBI:29108"/>
    </cofactor>
</comment>